<evidence type="ECO:0000313" key="3">
    <source>
        <dbReference type="EMBL" id="KRO30731.1"/>
    </source>
</evidence>
<proteinExistence type="predicted"/>
<dbReference type="AlphaFoldDB" id="A0A0R2P1S5"/>
<reference evidence="3 4" key="1">
    <citation type="submission" date="2015-10" db="EMBL/GenBank/DDBJ databases">
        <title>Metagenome-Assembled Genomes uncover a global brackish microbiome.</title>
        <authorList>
            <person name="Hugerth L.W."/>
            <person name="Larsson J."/>
            <person name="Alneberg J."/>
            <person name="Lindh M.V."/>
            <person name="Legrand C."/>
            <person name="Pinhassi J."/>
            <person name="Andersson A.F."/>
        </authorList>
    </citation>
    <scope>NUCLEOTIDE SEQUENCE [LARGE SCALE GENOMIC DNA]</scope>
    <source>
        <strain evidence="3">BACL2 MAG-120802-bin41</strain>
    </source>
</reference>
<evidence type="ECO:0000256" key="1">
    <source>
        <dbReference type="ARBA" id="ARBA00001933"/>
    </source>
</evidence>
<dbReference type="Gene3D" id="3.90.1150.10">
    <property type="entry name" value="Aspartate Aminotransferase, domain 1"/>
    <property type="match status" value="1"/>
</dbReference>
<dbReference type="GO" id="GO:0031071">
    <property type="term" value="F:cysteine desulfurase activity"/>
    <property type="evidence" value="ECO:0007669"/>
    <property type="project" value="UniProtKB-EC"/>
</dbReference>
<dbReference type="InterPro" id="IPR015421">
    <property type="entry name" value="PyrdxlP-dep_Trfase_major"/>
</dbReference>
<dbReference type="InterPro" id="IPR015424">
    <property type="entry name" value="PyrdxlP-dep_Trfase"/>
</dbReference>
<dbReference type="PANTHER" id="PTHR11601">
    <property type="entry name" value="CYSTEINE DESULFURYLASE FAMILY MEMBER"/>
    <property type="match status" value="1"/>
</dbReference>
<accession>A0A0R2P1S5</accession>
<dbReference type="SUPFAM" id="SSF53383">
    <property type="entry name" value="PLP-dependent transferases"/>
    <property type="match status" value="1"/>
</dbReference>
<dbReference type="InterPro" id="IPR015422">
    <property type="entry name" value="PyrdxlP-dep_Trfase_small"/>
</dbReference>
<organism evidence="3 4">
    <name type="scientific">Actinobacteria bacterium BACL2 MAG-120802-bin41</name>
    <dbReference type="NCBI Taxonomy" id="1655568"/>
    <lineage>
        <taxon>Bacteria</taxon>
        <taxon>Bacillati</taxon>
        <taxon>Actinomycetota</taxon>
        <taxon>Actinomycetes</taxon>
        <taxon>Actinomycetes incertae sedis</taxon>
        <taxon>ac1 cluster</taxon>
    </lineage>
</organism>
<sequence length="363" mass="39637">MLPITDIAPEDDFQSELPLEPMARQHLLELFDSAWFDPAKIHRNSAQLRNLINEAKESISSHLGIASSELEVVGELGFGFQSALAGLLTQRTSKFIYSAIDRQVIHAFARQHQERGGEILEQSVDSNGIIDYQLDGSSEITLSFQAVNRETGVIQSPPKTSDKTAVFADMSSAYPLSNLPDNWDSAIWDPRYFGGPSGIALVGIANSGKWQNPGPVIDKRRVYGSFSKPLLLATAVALENWTKRAREDFVKLTELNSFMRQELVSEIKDIKIAGGSDNCDPRFLAFVIPHTHSEEVLRKVEAQGVLIDAGSACGSGPLSPSHVLTAMGYSEHGNYRITLKPAHSRQGLKKLVSVLVKGIAAGA</sequence>
<comment type="caution">
    <text evidence="3">The sequence shown here is derived from an EMBL/GenBank/DDBJ whole genome shotgun (WGS) entry which is preliminary data.</text>
</comment>
<evidence type="ECO:0000256" key="2">
    <source>
        <dbReference type="ARBA" id="ARBA00050776"/>
    </source>
</evidence>
<gene>
    <name evidence="3" type="ORF">ABR60_02900</name>
</gene>
<dbReference type="Gene3D" id="3.40.640.10">
    <property type="entry name" value="Type I PLP-dependent aspartate aminotransferase-like (Major domain)"/>
    <property type="match status" value="1"/>
</dbReference>
<comment type="catalytic activity">
    <reaction evidence="2">
        <text>(sulfur carrier)-H + L-cysteine = (sulfur carrier)-SH + L-alanine</text>
        <dbReference type="Rhea" id="RHEA:43892"/>
        <dbReference type="Rhea" id="RHEA-COMP:14737"/>
        <dbReference type="Rhea" id="RHEA-COMP:14739"/>
        <dbReference type="ChEBI" id="CHEBI:29917"/>
        <dbReference type="ChEBI" id="CHEBI:35235"/>
        <dbReference type="ChEBI" id="CHEBI:57972"/>
        <dbReference type="ChEBI" id="CHEBI:64428"/>
        <dbReference type="EC" id="2.8.1.7"/>
    </reaction>
</comment>
<dbReference type="EMBL" id="LIAS01000067">
    <property type="protein sequence ID" value="KRO30731.1"/>
    <property type="molecule type" value="Genomic_DNA"/>
</dbReference>
<evidence type="ECO:0000313" key="4">
    <source>
        <dbReference type="Proteomes" id="UP000053941"/>
    </source>
</evidence>
<comment type="cofactor">
    <cofactor evidence="1">
        <name>pyridoxal 5'-phosphate</name>
        <dbReference type="ChEBI" id="CHEBI:597326"/>
    </cofactor>
</comment>
<dbReference type="Proteomes" id="UP000053941">
    <property type="component" value="Unassembled WGS sequence"/>
</dbReference>
<dbReference type="PANTHER" id="PTHR11601:SF34">
    <property type="entry name" value="CYSTEINE DESULFURASE"/>
    <property type="match status" value="1"/>
</dbReference>
<protein>
    <submittedName>
        <fullName evidence="3">Uncharacterized protein</fullName>
    </submittedName>
</protein>
<name>A0A0R2P1S5_9ACTN</name>